<feature type="transmembrane region" description="Helical" evidence="8">
    <location>
        <begin position="1047"/>
        <end position="1067"/>
    </location>
</feature>
<dbReference type="GO" id="GO:0055085">
    <property type="term" value="P:transmembrane transport"/>
    <property type="evidence" value="ECO:0000318"/>
    <property type="project" value="GO_Central"/>
</dbReference>
<evidence type="ECO:0000256" key="5">
    <source>
        <dbReference type="ARBA" id="ARBA00023136"/>
    </source>
</evidence>
<feature type="transmembrane region" description="Helical" evidence="8">
    <location>
        <begin position="667"/>
        <end position="689"/>
    </location>
</feature>
<dbReference type="Gramene" id="Solyc03g120550.3.1">
    <property type="protein sequence ID" value="Solyc03g120550.3.1"/>
    <property type="gene ID" value="Solyc03g120550.3"/>
</dbReference>
<proteinExistence type="inferred from homology"/>
<feature type="transmembrane region" description="Helical" evidence="8">
    <location>
        <begin position="830"/>
        <end position="850"/>
    </location>
</feature>
<evidence type="ECO:0000313" key="9">
    <source>
        <dbReference type="EnsemblPlants" id="Solyc03g120550.3.1"/>
    </source>
</evidence>
<feature type="transmembrane region" description="Helical" evidence="8">
    <location>
        <begin position="452"/>
        <end position="474"/>
    </location>
</feature>
<evidence type="ECO:0000256" key="7">
    <source>
        <dbReference type="SAM" id="MobiDB-lite"/>
    </source>
</evidence>
<feature type="transmembrane region" description="Helical" evidence="8">
    <location>
        <begin position="969"/>
        <end position="988"/>
    </location>
</feature>
<feature type="transmembrane region" description="Helical" evidence="8">
    <location>
        <begin position="495"/>
        <end position="515"/>
    </location>
</feature>
<dbReference type="Gene3D" id="1.20.1250.20">
    <property type="entry name" value="MFS general substrate transporter like domains"/>
    <property type="match status" value="3"/>
</dbReference>
<keyword evidence="4 8" id="KW-1133">Transmembrane helix</keyword>
<evidence type="ECO:0000256" key="1">
    <source>
        <dbReference type="ARBA" id="ARBA00004141"/>
    </source>
</evidence>
<dbReference type="PaxDb" id="4081-Solyc03g120560.2.1"/>
<dbReference type="GO" id="GO:0022857">
    <property type="term" value="F:transmembrane transporter activity"/>
    <property type="evidence" value="ECO:0000318"/>
    <property type="project" value="GO_Central"/>
</dbReference>
<evidence type="ECO:0000313" key="10">
    <source>
        <dbReference type="Proteomes" id="UP000004994"/>
    </source>
</evidence>
<name>A0A3Q7FTJ4_SOLLC</name>
<feature type="transmembrane region" description="Helical" evidence="8">
    <location>
        <begin position="857"/>
        <end position="879"/>
    </location>
</feature>
<feature type="transmembrane region" description="Helical" evidence="8">
    <location>
        <begin position="735"/>
        <end position="759"/>
    </location>
</feature>
<feature type="transmembrane region" description="Helical" evidence="8">
    <location>
        <begin position="155"/>
        <end position="181"/>
    </location>
</feature>
<feature type="transmembrane region" description="Helical" evidence="8">
    <location>
        <begin position="780"/>
        <end position="799"/>
    </location>
</feature>
<dbReference type="InterPro" id="IPR000109">
    <property type="entry name" value="POT_fam"/>
</dbReference>
<dbReference type="GO" id="GO:0006857">
    <property type="term" value="P:oligopeptide transport"/>
    <property type="evidence" value="ECO:0007669"/>
    <property type="project" value="InterPro"/>
</dbReference>
<dbReference type="EnsemblPlants" id="Solyc03g120550.3.1">
    <property type="protein sequence ID" value="Solyc03g120550.3.1"/>
    <property type="gene ID" value="Solyc03g120550.3"/>
</dbReference>
<organism evidence="9">
    <name type="scientific">Solanum lycopersicum</name>
    <name type="common">Tomato</name>
    <name type="synonym">Lycopersicon esculentum</name>
    <dbReference type="NCBI Taxonomy" id="4081"/>
    <lineage>
        <taxon>Eukaryota</taxon>
        <taxon>Viridiplantae</taxon>
        <taxon>Streptophyta</taxon>
        <taxon>Embryophyta</taxon>
        <taxon>Tracheophyta</taxon>
        <taxon>Spermatophyta</taxon>
        <taxon>Magnoliopsida</taxon>
        <taxon>eudicotyledons</taxon>
        <taxon>Gunneridae</taxon>
        <taxon>Pentapetalae</taxon>
        <taxon>asterids</taxon>
        <taxon>lamiids</taxon>
        <taxon>Solanales</taxon>
        <taxon>Solanaceae</taxon>
        <taxon>Solanoideae</taxon>
        <taxon>Solaneae</taxon>
        <taxon>Solanum</taxon>
        <taxon>Solanum subgen. Lycopersicon</taxon>
    </lineage>
</organism>
<dbReference type="Proteomes" id="UP000004994">
    <property type="component" value="Chromosome 3"/>
</dbReference>
<dbReference type="CDD" id="cd17416">
    <property type="entry name" value="MFS_NPF1_2"/>
    <property type="match status" value="2"/>
</dbReference>
<feature type="transmembrane region" description="Helical" evidence="8">
    <location>
        <begin position="83"/>
        <end position="102"/>
    </location>
</feature>
<comment type="similarity">
    <text evidence="6">Belongs to the major facilitator superfamily. Phosphate:H(+) symporter (TC 2.A.1.9) family.</text>
</comment>
<evidence type="ECO:0000256" key="4">
    <source>
        <dbReference type="ARBA" id="ARBA00022989"/>
    </source>
</evidence>
<feature type="transmembrane region" description="Helical" evidence="8">
    <location>
        <begin position="1175"/>
        <end position="1199"/>
    </location>
</feature>
<dbReference type="InParanoid" id="A0A3Q7FTJ4"/>
<dbReference type="Pfam" id="PF00854">
    <property type="entry name" value="PTR2"/>
    <property type="match status" value="3"/>
</dbReference>
<reference evidence="9" key="1">
    <citation type="journal article" date="2012" name="Nature">
        <title>The tomato genome sequence provides insights into fleshy fruit evolution.</title>
        <authorList>
            <consortium name="Tomato Genome Consortium"/>
        </authorList>
    </citation>
    <scope>NUCLEOTIDE SEQUENCE [LARGE SCALE GENOMIC DNA]</scope>
    <source>
        <strain evidence="9">cv. Heinz 1706</strain>
    </source>
</reference>
<feature type="transmembrane region" description="Helical" evidence="8">
    <location>
        <begin position="1128"/>
        <end position="1151"/>
    </location>
</feature>
<sequence length="1206" mass="133635">MEQEMAEYLPLDRGSKMEDSEKQTSSHSSPIPIKSRKKGGIITMPFIIANEALENVASYGLLPNMTNYLMGEYRMGFTTTQNLLFFWSAATNFLPIVGAVVADSYLGRFLTIGLGSIFSFMGSAVLWLTAMIPKARPPACNQAGQACKSTRGPQYMLLVFAFLLMSVGAGGIRPCSLAFGANQFDKGGSNPNKQTVLESFFAWYYTSSVVSVLIALTGIVYLQDKLGWKIGFGVPAMLMFLSALFFFLASPFYIKQKVRSNVFASFIRVIVVAFKNRKLHYPNQNSDYHSKNGSGPQVPTDKLRFLNKACIIRSPEDVKPNGVAANPWNLCTVEQVEELKSLIRVVPLWSTGIMISINLSQSSFPLLQAQSMNRHLSKGFQIPAGSPEDVKPNGVAANPWNLCTVEQVEELKSLIRVVPLWSTGIMISINLSQSSFPLLQAQSMNRHLSKGFQIPAGSFGMFLMIALTIWVFLYDRVMLPLASKIRGRPVRLKPIVRMGLGIFVSCMSMLVSGIIEHIRRRRAINQGLLNNSQGLVEMSALWLIIPNSLNGIAEALNAIGATEFYYSELPKSMSSIASALLGLGMAVANLLASVILSAVDKYTKGKGKESWISSNINKGHYEYYYWLLALLTAFNLLYFMACCWQYGPSVDDSEKQNSSIKSRKKGGLITMPFIIANEALENVASYGLLPNMTFYLMREYRMDITATQNLLFFWSAATNFLPIVGAVVADSYLGRFLTIGLGSIFSFMGTLVLWLTAMIPKARPPPCNQSGQVCKSTTTSQYMLLIFSFLLMSIGAGGIRSSSSAFGANQLDKGDSNPNKYTMLESFFTWYYTLSIASVLIALTGIVYLQDRLGWKIGFGVSAILMFLSTLFFYIASPFYIKPKVRSNVFASFIQVIFVACKNRKLQYPIHISDYHHKNGSGPTEKLRFLNKACIIKNPEDVKPNGVAANKWNLCTVEQVEELKALIRVLPLWSTGIIISINMSQSSFPLLQAQSMDRHLTKGFEIPAGSFGMFSLIALTLWVFLYDRMMLPLASKIKGRPVRLKPIVRMGLGIFISCMSVVVSGIIEHVRRIKAINQGLLNNSQGLVEMSSLWLIIPNSLNGIAEAFSAIGSTEFYYSELPRSMSSIASALLGLGMAVAYLLASVILSAVDKYTEGEGKESWVSSNINKGHYEYYYWLLALLTAFNLIYFMACCWQYGPSVDSNR</sequence>
<feature type="transmembrane region" description="Helical" evidence="8">
    <location>
        <begin position="234"/>
        <end position="254"/>
    </location>
</feature>
<feature type="region of interest" description="Disordered" evidence="7">
    <location>
        <begin position="1"/>
        <end position="36"/>
    </location>
</feature>
<evidence type="ECO:0000256" key="3">
    <source>
        <dbReference type="ARBA" id="ARBA00022692"/>
    </source>
</evidence>
<accession>A0A3Q7FTJ4</accession>
<feature type="transmembrane region" description="Helical" evidence="8">
    <location>
        <begin position="710"/>
        <end position="729"/>
    </location>
</feature>
<reference evidence="9" key="2">
    <citation type="submission" date="2019-01" db="UniProtKB">
        <authorList>
            <consortium name="EnsemblPlants"/>
        </authorList>
    </citation>
    <scope>IDENTIFICATION</scope>
    <source>
        <strain evidence="9">cv. Heinz 1706</strain>
    </source>
</reference>
<feature type="transmembrane region" description="Helical" evidence="8">
    <location>
        <begin position="1008"/>
        <end position="1026"/>
    </location>
</feature>
<evidence type="ECO:0000256" key="6">
    <source>
        <dbReference type="ARBA" id="ARBA00044504"/>
    </source>
</evidence>
<protein>
    <submittedName>
        <fullName evidence="9">Uncharacterized protein</fullName>
    </submittedName>
</protein>
<keyword evidence="10" id="KW-1185">Reference proteome</keyword>
<evidence type="ECO:0000256" key="8">
    <source>
        <dbReference type="SAM" id="Phobius"/>
    </source>
</evidence>
<feature type="transmembrane region" description="Helical" evidence="8">
    <location>
        <begin position="201"/>
        <end position="222"/>
    </location>
</feature>
<dbReference type="PANTHER" id="PTHR11654">
    <property type="entry name" value="OLIGOPEPTIDE TRANSPORTER-RELATED"/>
    <property type="match status" value="1"/>
</dbReference>
<evidence type="ECO:0000256" key="2">
    <source>
        <dbReference type="ARBA" id="ARBA00005982"/>
    </source>
</evidence>
<keyword evidence="5 8" id="KW-0472">Membrane</keyword>
<dbReference type="AlphaFoldDB" id="A0A3Q7FTJ4"/>
<dbReference type="PROSITE" id="PS01022">
    <property type="entry name" value="PTR2_1"/>
    <property type="match status" value="2"/>
</dbReference>
<feature type="transmembrane region" description="Helical" evidence="8">
    <location>
        <begin position="576"/>
        <end position="599"/>
    </location>
</feature>
<feature type="compositionally biased region" description="Basic and acidic residues" evidence="7">
    <location>
        <begin position="13"/>
        <end position="24"/>
    </location>
</feature>
<feature type="transmembrane region" description="Helical" evidence="8">
    <location>
        <begin position="108"/>
        <end position="128"/>
    </location>
</feature>
<dbReference type="SUPFAM" id="SSF103473">
    <property type="entry name" value="MFS general substrate transporter"/>
    <property type="match status" value="2"/>
</dbReference>
<feature type="transmembrane region" description="Helical" evidence="8">
    <location>
        <begin position="623"/>
        <end position="647"/>
    </location>
</feature>
<keyword evidence="3 8" id="KW-0812">Transmembrane</keyword>
<dbReference type="InterPro" id="IPR036259">
    <property type="entry name" value="MFS_trans_sf"/>
</dbReference>
<dbReference type="OMA" id="AIMMAIN"/>
<dbReference type="InterPro" id="IPR018456">
    <property type="entry name" value="PTR2_symporter_CS"/>
</dbReference>
<comment type="subcellular location">
    <subcellularLocation>
        <location evidence="1">Membrane</location>
        <topology evidence="1">Multi-pass membrane protein</topology>
    </subcellularLocation>
</comment>
<comment type="similarity">
    <text evidence="2">Belongs to the major facilitator superfamily. Proton-dependent oligopeptide transporter (POT/PTR) (TC 2.A.17) family.</text>
</comment>
<dbReference type="GO" id="GO:0005886">
    <property type="term" value="C:plasma membrane"/>
    <property type="evidence" value="ECO:0000318"/>
    <property type="project" value="GO_Central"/>
</dbReference>